<dbReference type="InterPro" id="IPR023296">
    <property type="entry name" value="Glyco_hydro_beta-prop_sf"/>
</dbReference>
<keyword evidence="9" id="KW-1185">Reference proteome</keyword>
<dbReference type="GO" id="GO:0004553">
    <property type="term" value="F:hydrolase activity, hydrolyzing O-glycosyl compounds"/>
    <property type="evidence" value="ECO:0007669"/>
    <property type="project" value="InterPro"/>
</dbReference>
<comment type="caution">
    <text evidence="8">The sequence shown here is derived from an EMBL/GenBank/DDBJ whole genome shotgun (WGS) entry which is preliminary data.</text>
</comment>
<evidence type="ECO:0008006" key="10">
    <source>
        <dbReference type="Google" id="ProtNLM"/>
    </source>
</evidence>
<evidence type="ECO:0000256" key="1">
    <source>
        <dbReference type="ARBA" id="ARBA00009865"/>
    </source>
</evidence>
<dbReference type="AlphaFoldDB" id="A0AAN9URE3"/>
<gene>
    <name evidence="8" type="ORF">SLS62_008508</name>
</gene>
<dbReference type="Pfam" id="PF04616">
    <property type="entry name" value="Glyco_hydro_43"/>
    <property type="match status" value="1"/>
</dbReference>
<evidence type="ECO:0000256" key="2">
    <source>
        <dbReference type="ARBA" id="ARBA00022801"/>
    </source>
</evidence>
<dbReference type="Gene3D" id="2.115.10.20">
    <property type="entry name" value="Glycosyl hydrolase domain, family 43"/>
    <property type="match status" value="1"/>
</dbReference>
<feature type="active site" description="Proton donor" evidence="4">
    <location>
        <position position="261"/>
    </location>
</feature>
<dbReference type="InterPro" id="IPR006710">
    <property type="entry name" value="Glyco_hydro_43"/>
</dbReference>
<protein>
    <recommendedName>
        <fullName evidence="10">Glycoside hydrolase family 43 protein</fullName>
    </recommendedName>
</protein>
<feature type="chain" id="PRO_5043051603" description="Glycoside hydrolase family 43 protein" evidence="7">
    <location>
        <begin position="21"/>
        <end position="365"/>
    </location>
</feature>
<dbReference type="PANTHER" id="PTHR42812:SF5">
    <property type="entry name" value="ENDO-ARABINASE"/>
    <property type="match status" value="1"/>
</dbReference>
<dbReference type="Proteomes" id="UP001320420">
    <property type="component" value="Unassembled WGS sequence"/>
</dbReference>
<accession>A0AAN9URE3</accession>
<evidence type="ECO:0000256" key="3">
    <source>
        <dbReference type="ARBA" id="ARBA00023295"/>
    </source>
</evidence>
<dbReference type="CDD" id="cd08999">
    <property type="entry name" value="GH43_ABN-like"/>
    <property type="match status" value="1"/>
</dbReference>
<keyword evidence="2 6" id="KW-0378">Hydrolase</keyword>
<evidence type="ECO:0000313" key="9">
    <source>
        <dbReference type="Proteomes" id="UP001320420"/>
    </source>
</evidence>
<name>A0AAN9URE3_9PEZI</name>
<evidence type="ECO:0000256" key="6">
    <source>
        <dbReference type="RuleBase" id="RU361187"/>
    </source>
</evidence>
<keyword evidence="3 6" id="KW-0326">Glycosidase</keyword>
<reference evidence="8 9" key="1">
    <citation type="submission" date="2024-02" db="EMBL/GenBank/DDBJ databases">
        <title>De novo assembly and annotation of 12 fungi associated with fruit tree decline syndrome in Ontario, Canada.</title>
        <authorList>
            <person name="Sulman M."/>
            <person name="Ellouze W."/>
            <person name="Ilyukhin E."/>
        </authorList>
    </citation>
    <scope>NUCLEOTIDE SEQUENCE [LARGE SCALE GENOMIC DNA]</scope>
    <source>
        <strain evidence="8 9">M11/M66-122</strain>
    </source>
</reference>
<dbReference type="PANTHER" id="PTHR42812">
    <property type="entry name" value="BETA-XYLOSIDASE"/>
    <property type="match status" value="1"/>
</dbReference>
<evidence type="ECO:0000256" key="7">
    <source>
        <dbReference type="SAM" id="SignalP"/>
    </source>
</evidence>
<comment type="similarity">
    <text evidence="1 6">Belongs to the glycosyl hydrolase 43 family.</text>
</comment>
<feature type="signal peptide" evidence="7">
    <location>
        <begin position="1"/>
        <end position="20"/>
    </location>
</feature>
<evidence type="ECO:0000313" key="8">
    <source>
        <dbReference type="EMBL" id="KAK7748469.1"/>
    </source>
</evidence>
<proteinExistence type="inferred from homology"/>
<dbReference type="EMBL" id="JAKJXP020000080">
    <property type="protein sequence ID" value="KAK7748469.1"/>
    <property type="molecule type" value="Genomic_DNA"/>
</dbReference>
<feature type="active site" description="Proton acceptor" evidence="4">
    <location>
        <position position="74"/>
    </location>
</feature>
<organism evidence="8 9">
    <name type="scientific">Diatrype stigma</name>
    <dbReference type="NCBI Taxonomy" id="117547"/>
    <lineage>
        <taxon>Eukaryota</taxon>
        <taxon>Fungi</taxon>
        <taxon>Dikarya</taxon>
        <taxon>Ascomycota</taxon>
        <taxon>Pezizomycotina</taxon>
        <taxon>Sordariomycetes</taxon>
        <taxon>Xylariomycetidae</taxon>
        <taxon>Xylariales</taxon>
        <taxon>Diatrypaceae</taxon>
        <taxon>Diatrype</taxon>
    </lineage>
</organism>
<sequence>MKSLLLVLSASFATCFPSGSRPSERPLALDQVLGLTNLTQVDFDLGGASASAGGVDTLSRRAVQGPHMGRDFPDPSLIFGEGSWKAYGTSSSGKGIPVATSADGQTWTFSDQDALPTPGAWVDAGDRGLWAPDVNKNDDGTYVMYYTGKKSGGGSHCIGVATAAVAAGPFVALDEPLICDDAGGGVIDPAGYDDGVDRWILWKVDGNSLGGASSCTGGPRSGGYTPTPIKIQRMARDAMTLLDSPKTILDNEGASNDGVVEAPTLYKVRDDLFVLFYSAHCYSSDDYDLEYAWSSTIDGAYGDRGVLLRTVDNRGIFGPGHMDIDPNGSNVVFHGRTAANEGGGGTRYMYSAQLTIDGKAITAGP</sequence>
<keyword evidence="7" id="KW-0732">Signal</keyword>
<dbReference type="SUPFAM" id="SSF75005">
    <property type="entry name" value="Arabinanase/levansucrase/invertase"/>
    <property type="match status" value="1"/>
</dbReference>
<dbReference type="GO" id="GO:0005975">
    <property type="term" value="P:carbohydrate metabolic process"/>
    <property type="evidence" value="ECO:0007669"/>
    <property type="project" value="InterPro"/>
</dbReference>
<dbReference type="InterPro" id="IPR051795">
    <property type="entry name" value="Glycosyl_Hydrlase_43"/>
</dbReference>
<evidence type="ECO:0000256" key="4">
    <source>
        <dbReference type="PIRSR" id="PIRSR606710-1"/>
    </source>
</evidence>
<evidence type="ECO:0000256" key="5">
    <source>
        <dbReference type="PIRSR" id="PIRSR606710-2"/>
    </source>
</evidence>
<feature type="site" description="Important for catalytic activity, responsible for pKa modulation of the active site Glu and correct orientation of both the proton donor and substrate" evidence="5">
    <location>
        <position position="188"/>
    </location>
</feature>